<dbReference type="GO" id="GO:0016740">
    <property type="term" value="F:transferase activity"/>
    <property type="evidence" value="ECO:0007669"/>
    <property type="project" value="UniProtKB-KW"/>
</dbReference>
<dbReference type="RefSeq" id="WP_114803530.1">
    <property type="nucleotide sequence ID" value="NZ_QQAV01000006.1"/>
</dbReference>
<dbReference type="Proteomes" id="UP000255265">
    <property type="component" value="Unassembled WGS sequence"/>
</dbReference>
<dbReference type="InterPro" id="IPR006674">
    <property type="entry name" value="HD_domain"/>
</dbReference>
<evidence type="ECO:0000256" key="2">
    <source>
        <dbReference type="SAM" id="SignalP"/>
    </source>
</evidence>
<sequence>MTRSRASPAVGQQLIRLALGAAQSAGAAPDAADLALMVSAVQRDAIERLTPEQAGAALQRALLSPYPAGFFLALRACAGLRRFLPELDALFGVPHLSDEPLPVDVGEHQLRALAMAARRHAPLAVRFAVLAHKFGMAGTPPHCWPSHVGHELRGQARLRDLAGRMALAAEALDLAELAIAEADRVHRASDMRAGPIAELLARVEAVERPERFEQLLQVCICDFAAYAGHGEDDYAKAPRMRRALAAFARAGADPQARAMAVARALGGSSDSR</sequence>
<proteinExistence type="predicted"/>
<dbReference type="PROSITE" id="PS51831">
    <property type="entry name" value="HD"/>
    <property type="match status" value="1"/>
</dbReference>
<accession>A0A370FHW2</accession>
<dbReference type="Gene3D" id="1.10.3090.10">
    <property type="entry name" value="cca-adding enzyme, domain 2"/>
    <property type="match status" value="1"/>
</dbReference>
<comment type="caution">
    <text evidence="4">The sequence shown here is derived from an EMBL/GenBank/DDBJ whole genome shotgun (WGS) entry which is preliminary data.</text>
</comment>
<dbReference type="OrthoDB" id="9805698at2"/>
<dbReference type="PANTHER" id="PTHR47545:SF1">
    <property type="entry name" value="MULTIFUNCTIONAL CCA PROTEIN"/>
    <property type="match status" value="1"/>
</dbReference>
<organism evidence="4 5">
    <name type="scientific">Pseudacidovorax intermedius</name>
    <dbReference type="NCBI Taxonomy" id="433924"/>
    <lineage>
        <taxon>Bacteria</taxon>
        <taxon>Pseudomonadati</taxon>
        <taxon>Pseudomonadota</taxon>
        <taxon>Betaproteobacteria</taxon>
        <taxon>Burkholderiales</taxon>
        <taxon>Comamonadaceae</taxon>
        <taxon>Pseudacidovorax</taxon>
    </lineage>
</organism>
<keyword evidence="4" id="KW-0808">Transferase</keyword>
<dbReference type="AlphaFoldDB" id="A0A370FHW2"/>
<name>A0A370FHW2_9BURK</name>
<dbReference type="SUPFAM" id="SSF81891">
    <property type="entry name" value="Poly A polymerase C-terminal region-like"/>
    <property type="match status" value="1"/>
</dbReference>
<dbReference type="InterPro" id="IPR050124">
    <property type="entry name" value="tRNA_CCA-adding_enzyme"/>
</dbReference>
<keyword evidence="5" id="KW-1185">Reference proteome</keyword>
<evidence type="ECO:0000259" key="3">
    <source>
        <dbReference type="PROSITE" id="PS51831"/>
    </source>
</evidence>
<gene>
    <name evidence="4" type="ORF">DFR41_106214</name>
</gene>
<feature type="chain" id="PRO_5016671578" evidence="2">
    <location>
        <begin position="28"/>
        <end position="272"/>
    </location>
</feature>
<protein>
    <submittedName>
        <fullName evidence="4">tRNA nucleotidyltransferase (CCA-adding enzyme)</fullName>
    </submittedName>
</protein>
<keyword evidence="1" id="KW-0547">Nucleotide-binding</keyword>
<evidence type="ECO:0000313" key="4">
    <source>
        <dbReference type="EMBL" id="RDI23508.1"/>
    </source>
</evidence>
<dbReference type="EMBL" id="QQAV01000006">
    <property type="protein sequence ID" value="RDI23508.1"/>
    <property type="molecule type" value="Genomic_DNA"/>
</dbReference>
<evidence type="ECO:0000256" key="1">
    <source>
        <dbReference type="ARBA" id="ARBA00022741"/>
    </source>
</evidence>
<dbReference type="PANTHER" id="PTHR47545">
    <property type="entry name" value="MULTIFUNCTIONAL CCA PROTEIN"/>
    <property type="match status" value="1"/>
</dbReference>
<feature type="domain" description="HD" evidence="3">
    <location>
        <begin position="105"/>
        <end position="206"/>
    </location>
</feature>
<evidence type="ECO:0000313" key="5">
    <source>
        <dbReference type="Proteomes" id="UP000255265"/>
    </source>
</evidence>
<feature type="signal peptide" evidence="2">
    <location>
        <begin position="1"/>
        <end position="27"/>
    </location>
</feature>
<reference evidence="4 5" key="1">
    <citation type="submission" date="2018-07" db="EMBL/GenBank/DDBJ databases">
        <title>Genomic Encyclopedia of Type Strains, Phase IV (KMG-IV): sequencing the most valuable type-strain genomes for metagenomic binning, comparative biology and taxonomic classification.</title>
        <authorList>
            <person name="Goeker M."/>
        </authorList>
    </citation>
    <scope>NUCLEOTIDE SEQUENCE [LARGE SCALE GENOMIC DNA]</scope>
    <source>
        <strain evidence="4 5">DSM 21352</strain>
    </source>
</reference>
<keyword evidence="2" id="KW-0732">Signal</keyword>
<dbReference type="GO" id="GO:0000166">
    <property type="term" value="F:nucleotide binding"/>
    <property type="evidence" value="ECO:0007669"/>
    <property type="project" value="UniProtKB-KW"/>
</dbReference>